<sequence length="95" mass="9952">MNDDFDSFDSPAQSSNQPATTTASAAPFEDGEPDFAGWLAAQSQKKPTKSLPKGLSKASAAKKPAAKPAAKPVAAKKLDMKPKDTDDDDGWGDGW</sequence>
<proteinExistence type="predicted"/>
<gene>
    <name evidence="2" type="ORF">BN851_0004600</name>
</gene>
<dbReference type="EMBL" id="CBMG010000089">
    <property type="protein sequence ID" value="CEG03179.1"/>
    <property type="molecule type" value="Genomic_DNA"/>
</dbReference>
<dbReference type="AlphaFoldDB" id="A0A096PDX2"/>
<feature type="compositionally biased region" description="Acidic residues" evidence="1">
    <location>
        <begin position="85"/>
        <end position="95"/>
    </location>
</feature>
<protein>
    <submittedName>
        <fullName evidence="2">WGS project CBMG000000000 data, contig CS5907-c000089</fullName>
    </submittedName>
</protein>
<organism evidence="2">
    <name type="scientific">Fusarium acuminatum CS5907</name>
    <dbReference type="NCBI Taxonomy" id="1318461"/>
    <lineage>
        <taxon>Eukaryota</taxon>
        <taxon>Fungi</taxon>
        <taxon>Dikarya</taxon>
        <taxon>Ascomycota</taxon>
        <taxon>Pezizomycotina</taxon>
        <taxon>Sordariomycetes</taxon>
        <taxon>Hypocreomycetidae</taxon>
        <taxon>Hypocreales</taxon>
        <taxon>Nectriaceae</taxon>
        <taxon>Fusarium</taxon>
        <taxon>Fusarium tricinctum species complex</taxon>
    </lineage>
</organism>
<evidence type="ECO:0000256" key="1">
    <source>
        <dbReference type="SAM" id="MobiDB-lite"/>
    </source>
</evidence>
<accession>A0A096PDX2</accession>
<evidence type="ECO:0000313" key="2">
    <source>
        <dbReference type="EMBL" id="CEG03179.1"/>
    </source>
</evidence>
<feature type="compositionally biased region" description="Low complexity" evidence="1">
    <location>
        <begin position="49"/>
        <end position="75"/>
    </location>
</feature>
<feature type="region of interest" description="Disordered" evidence="1">
    <location>
        <begin position="1"/>
        <end position="95"/>
    </location>
</feature>
<feature type="compositionally biased region" description="Polar residues" evidence="1">
    <location>
        <begin position="10"/>
        <end position="24"/>
    </location>
</feature>
<reference evidence="2" key="1">
    <citation type="submission" date="2013-05" db="EMBL/GenBank/DDBJ databases">
        <title>Draft genome sequences of six wheat associated Fusarium spp. isolates.</title>
        <authorList>
            <person name="Moolhuijzen P.M."/>
            <person name="Manners J.M."/>
            <person name="Wilcox S."/>
            <person name="Bellgard M.I."/>
            <person name="Gardiner D.M."/>
        </authorList>
    </citation>
    <scope>NUCLEOTIDE SEQUENCE</scope>
    <source>
        <strain evidence="2">CS5907</strain>
        <strain evidence="2">CS5907</strain>
    </source>
</reference>
<comment type="caution">
    <text evidence="2">The sequence shown here is derived from an EMBL/GenBank/DDBJ whole genome shotgun (WGS) entry which is preliminary data.</text>
</comment>
<name>A0A096PDX2_9HYPO</name>